<organism evidence="3 4">
    <name type="scientific">Rhodohalobacter sulfatireducens</name>
    <dbReference type="NCBI Taxonomy" id="2911366"/>
    <lineage>
        <taxon>Bacteria</taxon>
        <taxon>Pseudomonadati</taxon>
        <taxon>Balneolota</taxon>
        <taxon>Balneolia</taxon>
        <taxon>Balneolales</taxon>
        <taxon>Balneolaceae</taxon>
        <taxon>Rhodohalobacter</taxon>
    </lineage>
</organism>
<dbReference type="EMBL" id="JAKLWS010000004">
    <property type="protein sequence ID" value="MCG2588017.1"/>
    <property type="molecule type" value="Genomic_DNA"/>
</dbReference>
<feature type="domain" description="Glycosyltransferase 2-like" evidence="1">
    <location>
        <begin position="8"/>
        <end position="134"/>
    </location>
</feature>
<reference evidence="3" key="1">
    <citation type="submission" date="2022-01" db="EMBL/GenBank/DDBJ databases">
        <authorList>
            <person name="Wang Y."/>
        </authorList>
    </citation>
    <scope>NUCLEOTIDE SEQUENCE</scope>
    <source>
        <strain evidence="3">WB101</strain>
    </source>
</reference>
<proteinExistence type="predicted"/>
<name>A0ABS9KAY7_9BACT</name>
<accession>A0ABS9KAY7</accession>
<keyword evidence="3" id="KW-0808">Transferase</keyword>
<evidence type="ECO:0000313" key="4">
    <source>
        <dbReference type="Proteomes" id="UP001165366"/>
    </source>
</evidence>
<feature type="domain" description="Glycosyltransferase 2-like prokaryotic type" evidence="2">
    <location>
        <begin position="146"/>
        <end position="218"/>
    </location>
</feature>
<gene>
    <name evidence="3" type="ORF">L6773_05540</name>
</gene>
<dbReference type="RefSeq" id="WP_237852861.1">
    <property type="nucleotide sequence ID" value="NZ_JAKLWS010000004.1"/>
</dbReference>
<keyword evidence="3" id="KW-0328">Glycosyltransferase</keyword>
<dbReference type="InterPro" id="IPR029044">
    <property type="entry name" value="Nucleotide-diphossugar_trans"/>
</dbReference>
<dbReference type="EC" id="2.4.-.-" evidence="3"/>
<dbReference type="InterPro" id="IPR019290">
    <property type="entry name" value="GlycosylTrfase-like_prok"/>
</dbReference>
<dbReference type="Proteomes" id="UP001165366">
    <property type="component" value="Unassembled WGS sequence"/>
</dbReference>
<evidence type="ECO:0000259" key="1">
    <source>
        <dbReference type="Pfam" id="PF00535"/>
    </source>
</evidence>
<reference evidence="3" key="2">
    <citation type="submission" date="2024-05" db="EMBL/GenBank/DDBJ databases">
        <title>Rhodohalobacter halophilus gen. nov., sp. nov., a moderately halophilic member of the family Balneolaceae.</title>
        <authorList>
            <person name="Xia J."/>
        </authorList>
    </citation>
    <scope>NUCLEOTIDE SEQUENCE</scope>
    <source>
        <strain evidence="3">WB101</strain>
    </source>
</reference>
<comment type="caution">
    <text evidence="3">The sequence shown here is derived from an EMBL/GenBank/DDBJ whole genome shotgun (WGS) entry which is preliminary data.</text>
</comment>
<evidence type="ECO:0000259" key="2">
    <source>
        <dbReference type="Pfam" id="PF10111"/>
    </source>
</evidence>
<evidence type="ECO:0000313" key="3">
    <source>
        <dbReference type="EMBL" id="MCG2588017.1"/>
    </source>
</evidence>
<protein>
    <submittedName>
        <fullName evidence="3">Glycosyltransferase</fullName>
        <ecNumber evidence="3">2.4.-.-</ecNumber>
    </submittedName>
</protein>
<dbReference type="Pfam" id="PF00535">
    <property type="entry name" value="Glycos_transf_2"/>
    <property type="match status" value="1"/>
</dbReference>
<dbReference type="PANTHER" id="PTHR22916:SF3">
    <property type="entry name" value="UDP-GLCNAC:BETAGAL BETA-1,3-N-ACETYLGLUCOSAMINYLTRANSFERASE-LIKE PROTEIN 1"/>
    <property type="match status" value="1"/>
</dbReference>
<dbReference type="Gene3D" id="3.90.550.10">
    <property type="entry name" value="Spore Coat Polysaccharide Biosynthesis Protein SpsA, Chain A"/>
    <property type="match status" value="1"/>
</dbReference>
<dbReference type="GO" id="GO:0016757">
    <property type="term" value="F:glycosyltransferase activity"/>
    <property type="evidence" value="ECO:0007669"/>
    <property type="project" value="UniProtKB-KW"/>
</dbReference>
<dbReference type="Pfam" id="PF10111">
    <property type="entry name" value="Glyco_tranf_2_2"/>
    <property type="match status" value="1"/>
</dbReference>
<sequence>MNSQPLVSAIITTKNRSDLLPRAIDSVLNQTFGNIELIVIDDGSTDETQDVIAEYQEKHSIIAIRNEESAGACRARNQGIENASGEYIAGLDDDDEWYLERISILLDNYDDSCACVTSNDRMIASNRSIVWHKKKIITFDDLLYSNQVGNQVLVKRNRLLEIGGFDETLDAAQDYDLWIRLCEKYGPIRNVKKTLQNVYQDVDVKRISNPKSQLSGYLAFYKKHKNKMNRAQKKYQLFNIRLAQGKVESIFELIGWVPRKRLWKEIKRWIADHYLSA</sequence>
<dbReference type="InterPro" id="IPR001173">
    <property type="entry name" value="Glyco_trans_2-like"/>
</dbReference>
<dbReference type="SUPFAM" id="SSF53448">
    <property type="entry name" value="Nucleotide-diphospho-sugar transferases"/>
    <property type="match status" value="1"/>
</dbReference>
<keyword evidence="4" id="KW-1185">Reference proteome</keyword>
<dbReference type="CDD" id="cd00761">
    <property type="entry name" value="Glyco_tranf_GTA_type"/>
    <property type="match status" value="1"/>
</dbReference>
<dbReference type="PANTHER" id="PTHR22916">
    <property type="entry name" value="GLYCOSYLTRANSFERASE"/>
    <property type="match status" value="1"/>
</dbReference>